<sequence>MALAVLEAENGFRRLDGYEDLPRLQAALKETIPDEG</sequence>
<evidence type="ECO:0000313" key="2">
    <source>
        <dbReference type="Proteomes" id="UP001155034"/>
    </source>
</evidence>
<dbReference type="AlphaFoldDB" id="A0A9X2U3H4"/>
<proteinExistence type="predicted"/>
<dbReference type="Proteomes" id="UP001155034">
    <property type="component" value="Unassembled WGS sequence"/>
</dbReference>
<evidence type="ECO:0000313" key="1">
    <source>
        <dbReference type="EMBL" id="MCS3866165.1"/>
    </source>
</evidence>
<name>A0A9X2U3H4_9BACT</name>
<protein>
    <submittedName>
        <fullName evidence="1">Uncharacterized protein</fullName>
    </submittedName>
</protein>
<gene>
    <name evidence="1" type="ORF">GGP82_002736</name>
</gene>
<accession>A0A9X2U3H4</accession>
<reference evidence="1" key="1">
    <citation type="submission" date="2022-08" db="EMBL/GenBank/DDBJ databases">
        <title>Genomic Encyclopedia of Type Strains, Phase V (KMG-V): Genome sequencing to study the core and pangenomes of soil and plant-associated prokaryotes.</title>
        <authorList>
            <person name="Whitman W."/>
        </authorList>
    </citation>
    <scope>NUCLEOTIDE SEQUENCE</scope>
    <source>
        <strain evidence="1">SP2016B</strain>
    </source>
</reference>
<organism evidence="1 2">
    <name type="scientific">Salinibacter ruber</name>
    <dbReference type="NCBI Taxonomy" id="146919"/>
    <lineage>
        <taxon>Bacteria</taxon>
        <taxon>Pseudomonadati</taxon>
        <taxon>Rhodothermota</taxon>
        <taxon>Rhodothermia</taxon>
        <taxon>Rhodothermales</taxon>
        <taxon>Salinibacteraceae</taxon>
        <taxon>Salinibacter</taxon>
    </lineage>
</organism>
<comment type="caution">
    <text evidence="1">The sequence shown here is derived from an EMBL/GenBank/DDBJ whole genome shotgun (WGS) entry which is preliminary data.</text>
</comment>
<dbReference type="EMBL" id="JANTYZ010000009">
    <property type="protein sequence ID" value="MCS3866165.1"/>
    <property type="molecule type" value="Genomic_DNA"/>
</dbReference>